<organism evidence="1 2">
    <name type="scientific">Clavelina lepadiformis</name>
    <name type="common">Light-bulb sea squirt</name>
    <name type="synonym">Ascidia lepadiformis</name>
    <dbReference type="NCBI Taxonomy" id="159417"/>
    <lineage>
        <taxon>Eukaryota</taxon>
        <taxon>Metazoa</taxon>
        <taxon>Chordata</taxon>
        <taxon>Tunicata</taxon>
        <taxon>Ascidiacea</taxon>
        <taxon>Aplousobranchia</taxon>
        <taxon>Clavelinidae</taxon>
        <taxon>Clavelina</taxon>
    </lineage>
</organism>
<gene>
    <name evidence="1" type="ORF">CVLEPA_LOCUS28661</name>
</gene>
<protein>
    <submittedName>
        <fullName evidence="1">Uncharacterized protein</fullName>
    </submittedName>
</protein>
<dbReference type="Proteomes" id="UP001642483">
    <property type="component" value="Unassembled WGS sequence"/>
</dbReference>
<reference evidence="1 2" key="1">
    <citation type="submission" date="2024-02" db="EMBL/GenBank/DDBJ databases">
        <authorList>
            <person name="Daric V."/>
            <person name="Darras S."/>
        </authorList>
    </citation>
    <scope>NUCLEOTIDE SEQUENCE [LARGE SCALE GENOMIC DNA]</scope>
</reference>
<comment type="caution">
    <text evidence="1">The sequence shown here is derived from an EMBL/GenBank/DDBJ whole genome shotgun (WGS) entry which is preliminary data.</text>
</comment>
<dbReference type="EMBL" id="CAWYQH010000152">
    <property type="protein sequence ID" value="CAK8695379.1"/>
    <property type="molecule type" value="Genomic_DNA"/>
</dbReference>
<evidence type="ECO:0000313" key="1">
    <source>
        <dbReference type="EMBL" id="CAK8695379.1"/>
    </source>
</evidence>
<proteinExistence type="predicted"/>
<accession>A0ABP0GUF8</accession>
<keyword evidence="2" id="KW-1185">Reference proteome</keyword>
<name>A0ABP0GUF8_CLALP</name>
<sequence>MAFDEYCRTVFMNGGPLVDYIYIGSRQIRWGELRTNNVFPSFSLPETSIITNSKGSNFVLRGEEYRFIEHVDGVFAYESPTSYLGGMWLKRFFSSMSKSGAFWDNLAQVVLSKWSLTNSLCIVFNVIKLHVEL</sequence>
<evidence type="ECO:0000313" key="2">
    <source>
        <dbReference type="Proteomes" id="UP001642483"/>
    </source>
</evidence>